<gene>
    <name evidence="1" type="ORF">MRB53_012386</name>
</gene>
<dbReference type="EMBL" id="CM056811">
    <property type="protein sequence ID" value="KAJ8638119.1"/>
    <property type="molecule type" value="Genomic_DNA"/>
</dbReference>
<accession>A0ACC2LXS7</accession>
<comment type="caution">
    <text evidence="1">The sequence shown here is derived from an EMBL/GenBank/DDBJ whole genome shotgun (WGS) entry which is preliminary data.</text>
</comment>
<organism evidence="1 2">
    <name type="scientific">Persea americana</name>
    <name type="common">Avocado</name>
    <dbReference type="NCBI Taxonomy" id="3435"/>
    <lineage>
        <taxon>Eukaryota</taxon>
        <taxon>Viridiplantae</taxon>
        <taxon>Streptophyta</taxon>
        <taxon>Embryophyta</taxon>
        <taxon>Tracheophyta</taxon>
        <taxon>Spermatophyta</taxon>
        <taxon>Magnoliopsida</taxon>
        <taxon>Magnoliidae</taxon>
        <taxon>Laurales</taxon>
        <taxon>Lauraceae</taxon>
        <taxon>Persea</taxon>
    </lineage>
</organism>
<keyword evidence="2" id="KW-1185">Reference proteome</keyword>
<evidence type="ECO:0000313" key="2">
    <source>
        <dbReference type="Proteomes" id="UP001234297"/>
    </source>
</evidence>
<dbReference type="Proteomes" id="UP001234297">
    <property type="component" value="Chromosome 3"/>
</dbReference>
<sequence length="73" mass="7973">MEGEGRPGQVSLSIHRSTRVPAIEGSPVTLIITHRYLHFRSKAEISGLCVSFDSPYKISLILSSSDFTVLRAG</sequence>
<proteinExistence type="predicted"/>
<evidence type="ECO:0000313" key="1">
    <source>
        <dbReference type="EMBL" id="KAJ8638119.1"/>
    </source>
</evidence>
<protein>
    <submittedName>
        <fullName evidence="1">Uncharacterized protein</fullName>
    </submittedName>
</protein>
<name>A0ACC2LXS7_PERAE</name>
<reference evidence="1 2" key="1">
    <citation type="journal article" date="2022" name="Hortic Res">
        <title>A haplotype resolved chromosomal level avocado genome allows analysis of novel avocado genes.</title>
        <authorList>
            <person name="Nath O."/>
            <person name="Fletcher S.J."/>
            <person name="Hayward A."/>
            <person name="Shaw L.M."/>
            <person name="Masouleh A.K."/>
            <person name="Furtado A."/>
            <person name="Henry R.J."/>
            <person name="Mitter N."/>
        </authorList>
    </citation>
    <scope>NUCLEOTIDE SEQUENCE [LARGE SCALE GENOMIC DNA]</scope>
    <source>
        <strain evidence="2">cv. Hass</strain>
    </source>
</reference>